<evidence type="ECO:0000256" key="14">
    <source>
        <dbReference type="RuleBase" id="RU000633"/>
    </source>
</evidence>
<dbReference type="GO" id="GO:0008305">
    <property type="term" value="C:integrin complex"/>
    <property type="evidence" value="ECO:0007669"/>
    <property type="project" value="TreeGrafter"/>
</dbReference>
<evidence type="ECO:0000256" key="8">
    <source>
        <dbReference type="ARBA" id="ARBA00022889"/>
    </source>
</evidence>
<dbReference type="Gene3D" id="2.60.40.1510">
    <property type="entry name" value="ntegrin, alpha v. Chain A, domain 3"/>
    <property type="match status" value="1"/>
</dbReference>
<proteinExistence type="inferred from homology"/>
<comment type="caution">
    <text evidence="16">The sequence shown here is derived from an EMBL/GenBank/DDBJ whole genome shotgun (WGS) entry which is preliminary data.</text>
</comment>
<protein>
    <recommendedName>
        <fullName evidence="14">Integrin beta</fullName>
    </recommendedName>
</protein>
<evidence type="ECO:0000256" key="10">
    <source>
        <dbReference type="ARBA" id="ARBA00023037"/>
    </source>
</evidence>
<accession>A0AAE1F862</accession>
<sequence length="436" mass="48840">MIPNTRIYTDKVGGEGRTCVAWLVDVSVFSPQHRSIMLLRWCVYYVLVLTGSVLASQQGCTEQRTCADCIQTPGCVWCSRFNTTQVGQQRDNKSVEEMTPLLISTTKPQQTTAITSFRYHHRMKLRLRKGVPQNLTINYRLATDYPVDLYYLMDLSKSMEDDKENVAAVGYDLAKLLSTLTTQYRLGFGSFVDKVLMPYSDTSPVKISGSCEGCAAPYAFKNHLSLSDGYQLFKSSVSGAQISGNMDSPEGGFDALMQAMVCDEIGWRQQARKIIIFSTDDKFHYAGDGKLAGIIKPNDEKCHLTDNLYTDYDKYDYPSIAQIDKVAKERQINIIFAVTGHEGLYEKLHELVETSSYGLLNQGSSNVVDLVKDQYQKLSSVVSLSDNSSSELRMEYSVQCEPNGPVLYNTDSCSEVQPGNNISFFLNITVCMYIFS</sequence>
<keyword evidence="5 14" id="KW-0812">Transmembrane</keyword>
<evidence type="ECO:0000313" key="16">
    <source>
        <dbReference type="EMBL" id="KAK3869052.1"/>
    </source>
</evidence>
<keyword evidence="9" id="KW-1133">Transmembrane helix</keyword>
<dbReference type="Gene3D" id="3.40.50.410">
    <property type="entry name" value="von Willebrand factor, type A domain"/>
    <property type="match status" value="1"/>
</dbReference>
<dbReference type="GO" id="GO:0016477">
    <property type="term" value="P:cell migration"/>
    <property type="evidence" value="ECO:0007669"/>
    <property type="project" value="TreeGrafter"/>
</dbReference>
<dbReference type="GO" id="GO:0033627">
    <property type="term" value="P:cell adhesion mediated by integrin"/>
    <property type="evidence" value="ECO:0007669"/>
    <property type="project" value="TreeGrafter"/>
</dbReference>
<dbReference type="SUPFAM" id="SSF53300">
    <property type="entry name" value="vWA-like"/>
    <property type="match status" value="1"/>
</dbReference>
<dbReference type="PANTHER" id="PTHR10082">
    <property type="entry name" value="INTEGRIN BETA SUBUNIT"/>
    <property type="match status" value="1"/>
</dbReference>
<keyword evidence="7" id="KW-0677">Repeat</keyword>
<feature type="domain" description="Integrin beta subunit VWA" evidence="15">
    <location>
        <begin position="65"/>
        <end position="436"/>
    </location>
</feature>
<dbReference type="Pfam" id="PF17205">
    <property type="entry name" value="PSI_integrin"/>
    <property type="match status" value="1"/>
</dbReference>
<dbReference type="GO" id="GO:0007160">
    <property type="term" value="P:cell-matrix adhesion"/>
    <property type="evidence" value="ECO:0007669"/>
    <property type="project" value="TreeGrafter"/>
</dbReference>
<keyword evidence="3" id="KW-1003">Cell membrane</keyword>
<dbReference type="InterPro" id="IPR033760">
    <property type="entry name" value="Integrin_beta_N"/>
</dbReference>
<dbReference type="EMBL" id="JAWQEG010002898">
    <property type="protein sequence ID" value="KAK3869052.1"/>
    <property type="molecule type" value="Genomic_DNA"/>
</dbReference>
<evidence type="ECO:0000256" key="13">
    <source>
        <dbReference type="ARBA" id="ARBA00023180"/>
    </source>
</evidence>
<evidence type="ECO:0000256" key="9">
    <source>
        <dbReference type="ARBA" id="ARBA00022989"/>
    </source>
</evidence>
<keyword evidence="4" id="KW-0245">EGF-like domain</keyword>
<dbReference type="InterPro" id="IPR002369">
    <property type="entry name" value="Integrin_bsu_VWA"/>
</dbReference>
<dbReference type="SUPFAM" id="SSF103575">
    <property type="entry name" value="Plexin repeat"/>
    <property type="match status" value="1"/>
</dbReference>
<evidence type="ECO:0000256" key="12">
    <source>
        <dbReference type="ARBA" id="ARBA00023157"/>
    </source>
</evidence>
<dbReference type="PRINTS" id="PR01186">
    <property type="entry name" value="INTEGRINB"/>
</dbReference>
<gene>
    <name evidence="16" type="ORF">Pcinc_025612</name>
</gene>
<dbReference type="InterPro" id="IPR015812">
    <property type="entry name" value="Integrin_bsu"/>
</dbReference>
<evidence type="ECO:0000256" key="1">
    <source>
        <dbReference type="ARBA" id="ARBA00004251"/>
    </source>
</evidence>
<evidence type="ECO:0000256" key="3">
    <source>
        <dbReference type="ARBA" id="ARBA00022475"/>
    </source>
</evidence>
<evidence type="ECO:0000256" key="11">
    <source>
        <dbReference type="ARBA" id="ARBA00023136"/>
    </source>
</evidence>
<dbReference type="Proteomes" id="UP001286313">
    <property type="component" value="Unassembled WGS sequence"/>
</dbReference>
<keyword evidence="17" id="KW-1185">Reference proteome</keyword>
<dbReference type="GO" id="GO:0098609">
    <property type="term" value="P:cell-cell adhesion"/>
    <property type="evidence" value="ECO:0007669"/>
    <property type="project" value="TreeGrafter"/>
</dbReference>
<evidence type="ECO:0000256" key="7">
    <source>
        <dbReference type="ARBA" id="ARBA00022737"/>
    </source>
</evidence>
<keyword evidence="13" id="KW-0325">Glycoprotein</keyword>
<evidence type="ECO:0000256" key="2">
    <source>
        <dbReference type="ARBA" id="ARBA00007449"/>
    </source>
</evidence>
<evidence type="ECO:0000259" key="15">
    <source>
        <dbReference type="SMART" id="SM00187"/>
    </source>
</evidence>
<dbReference type="GO" id="GO:0005925">
    <property type="term" value="C:focal adhesion"/>
    <property type="evidence" value="ECO:0007669"/>
    <property type="project" value="TreeGrafter"/>
</dbReference>
<organism evidence="16 17">
    <name type="scientific">Petrolisthes cinctipes</name>
    <name type="common">Flat porcelain crab</name>
    <dbReference type="NCBI Taxonomy" id="88211"/>
    <lineage>
        <taxon>Eukaryota</taxon>
        <taxon>Metazoa</taxon>
        <taxon>Ecdysozoa</taxon>
        <taxon>Arthropoda</taxon>
        <taxon>Crustacea</taxon>
        <taxon>Multicrustacea</taxon>
        <taxon>Malacostraca</taxon>
        <taxon>Eumalacostraca</taxon>
        <taxon>Eucarida</taxon>
        <taxon>Decapoda</taxon>
        <taxon>Pleocyemata</taxon>
        <taxon>Anomura</taxon>
        <taxon>Galatheoidea</taxon>
        <taxon>Porcellanidae</taxon>
        <taxon>Petrolisthes</taxon>
    </lineage>
</organism>
<keyword evidence="10 14" id="KW-0401">Integrin</keyword>
<comment type="subcellular location">
    <subcellularLocation>
        <location evidence="1 14">Cell membrane</location>
        <topology evidence="1 14">Single-pass type I membrane protein</topology>
    </subcellularLocation>
</comment>
<evidence type="ECO:0000256" key="6">
    <source>
        <dbReference type="ARBA" id="ARBA00022729"/>
    </source>
</evidence>
<dbReference type="GO" id="GO:0007229">
    <property type="term" value="P:integrin-mediated signaling pathway"/>
    <property type="evidence" value="ECO:0007669"/>
    <property type="project" value="UniProtKB-KW"/>
</dbReference>
<keyword evidence="6" id="KW-0732">Signal</keyword>
<evidence type="ECO:0000256" key="5">
    <source>
        <dbReference type="ARBA" id="ARBA00022692"/>
    </source>
</evidence>
<name>A0AAE1F862_PETCI</name>
<dbReference type="GO" id="GO:0005178">
    <property type="term" value="F:integrin binding"/>
    <property type="evidence" value="ECO:0007669"/>
    <property type="project" value="TreeGrafter"/>
</dbReference>
<keyword evidence="8 14" id="KW-0130">Cell adhesion</keyword>
<evidence type="ECO:0000313" key="17">
    <source>
        <dbReference type="Proteomes" id="UP001286313"/>
    </source>
</evidence>
<evidence type="ECO:0000256" key="4">
    <source>
        <dbReference type="ARBA" id="ARBA00022536"/>
    </source>
</evidence>
<dbReference type="PANTHER" id="PTHR10082:SF60">
    <property type="entry name" value="INTEGRIN BETA-PS"/>
    <property type="match status" value="1"/>
</dbReference>
<keyword evidence="12" id="KW-1015">Disulfide bond</keyword>
<dbReference type="SMART" id="SM00187">
    <property type="entry name" value="INB"/>
    <property type="match status" value="1"/>
</dbReference>
<keyword evidence="11" id="KW-0472">Membrane</keyword>
<comment type="similarity">
    <text evidence="2 14">Belongs to the integrin beta chain family.</text>
</comment>
<dbReference type="FunFam" id="3.40.50.410:FF:000002">
    <property type="entry name" value="Integrin beta"/>
    <property type="match status" value="1"/>
</dbReference>
<dbReference type="Pfam" id="PF00362">
    <property type="entry name" value="Integrin_beta"/>
    <property type="match status" value="1"/>
</dbReference>
<dbReference type="InterPro" id="IPR036465">
    <property type="entry name" value="vWFA_dom_sf"/>
</dbReference>
<dbReference type="AlphaFoldDB" id="A0AAE1F862"/>
<reference evidence="16" key="1">
    <citation type="submission" date="2023-10" db="EMBL/GenBank/DDBJ databases">
        <title>Genome assemblies of two species of porcelain crab, Petrolisthes cinctipes and Petrolisthes manimaculis (Anomura: Porcellanidae).</title>
        <authorList>
            <person name="Angst P."/>
        </authorList>
    </citation>
    <scope>NUCLEOTIDE SEQUENCE</scope>
    <source>
        <strain evidence="16">PB745_01</strain>
        <tissue evidence="16">Gill</tissue>
    </source>
</reference>
<dbReference type="GO" id="GO:0009986">
    <property type="term" value="C:cell surface"/>
    <property type="evidence" value="ECO:0007669"/>
    <property type="project" value="TreeGrafter"/>
</dbReference>